<gene>
    <name evidence="1" type="ORF">METZ01_LOCUS118955</name>
</gene>
<protein>
    <recommendedName>
        <fullName evidence="2">DUF3604 domain-containing protein</fullName>
    </recommendedName>
</protein>
<dbReference type="AlphaFoldDB" id="A0A381XNV8"/>
<reference evidence="1" key="1">
    <citation type="submission" date="2018-05" db="EMBL/GenBank/DDBJ databases">
        <authorList>
            <person name="Lanie J.A."/>
            <person name="Ng W.-L."/>
            <person name="Kazmierczak K.M."/>
            <person name="Andrzejewski T.M."/>
            <person name="Davidsen T.M."/>
            <person name="Wayne K.J."/>
            <person name="Tettelin H."/>
            <person name="Glass J.I."/>
            <person name="Rusch D."/>
            <person name="Podicherti R."/>
            <person name="Tsui H.-C.T."/>
            <person name="Winkler M.E."/>
        </authorList>
    </citation>
    <scope>NUCLEOTIDE SEQUENCE</scope>
</reference>
<accession>A0A381XNV8</accession>
<sequence length="673" mass="76340">MNSFLKKLALVSLIFLWSCSDDSMVIEEYQLDSKDTLQEEAKDYSEFRNVYFGDLHVHTRYSFDAFLLGSNIDPDSSYKFAQGNALVNSWGVEMKLKEPLDFYAVTDHGMFLGMASEWADPNSMFSKFPESKPFHNINSPENLNDNSILKRIQLFRGNYGKFLLTQGSYWNTARAWFTNNRALASKGFDYDTHLSAWHDTTKAAERYNDPGKFTTFIAYEWTVSSPLPESASYHRNIIFESSKAPKRPFTRLDSINPEDLWTWMDSIRKKGVDSIAIPHNPNQSNGETFKMDYFNGMPVDKKYSELRMRNEPIVEITQIKGTSETHPKLSPEDKWADFEILNTRKGNVSQYSLPSGSYVREALINGLALKSEDRGNPFEIGFIGSSDTHNGAFTFDEENYFGASPLSASPVVRGSVPLSGPTIDMVENLREVGVESSQEKGLSYGNMRSTQFGSSGLAAVWAEQNTRKSIFSALRRKETYATSGTKIRLRFFGGYGLDSFDLNNENLIEQAYKSGVPMGGNLLFNNNLTPSFLILAQQDVKGAPLQRIQMIKGWYDSGYAKETREKVYDIACSDGLKVDPKTHRCPDNRASVNLSDCSISPNKGASELKVIWEDPDFDPQVESVYYVRVLENPVCRWSTWDALREGVKPRKKVQPTIQERAWSSPIWYKTINQ</sequence>
<evidence type="ECO:0008006" key="2">
    <source>
        <dbReference type="Google" id="ProtNLM"/>
    </source>
</evidence>
<dbReference type="Pfam" id="PF12228">
    <property type="entry name" value="DUF3604"/>
    <property type="match status" value="1"/>
</dbReference>
<dbReference type="EMBL" id="UINC01015753">
    <property type="protein sequence ID" value="SVA66101.1"/>
    <property type="molecule type" value="Genomic_DNA"/>
</dbReference>
<evidence type="ECO:0000313" key="1">
    <source>
        <dbReference type="EMBL" id="SVA66101.1"/>
    </source>
</evidence>
<proteinExistence type="predicted"/>
<name>A0A381XNV8_9ZZZZ</name>
<dbReference type="Gene3D" id="3.20.20.140">
    <property type="entry name" value="Metal-dependent hydrolases"/>
    <property type="match status" value="1"/>
</dbReference>
<organism evidence="1">
    <name type="scientific">marine metagenome</name>
    <dbReference type="NCBI Taxonomy" id="408172"/>
    <lineage>
        <taxon>unclassified sequences</taxon>
        <taxon>metagenomes</taxon>
        <taxon>ecological metagenomes</taxon>
    </lineage>
</organism>
<dbReference type="InterPro" id="IPR022028">
    <property type="entry name" value="DUF3604"/>
</dbReference>